<evidence type="ECO:0000313" key="5">
    <source>
        <dbReference type="EMBL" id="PJA46800.1"/>
    </source>
</evidence>
<dbReference type="Pfam" id="PF03816">
    <property type="entry name" value="LytR_cpsA_psr"/>
    <property type="match status" value="1"/>
</dbReference>
<dbReference type="Proteomes" id="UP000231263">
    <property type="component" value="Unassembled WGS sequence"/>
</dbReference>
<keyword evidence="2" id="KW-0472">Membrane</keyword>
<evidence type="ECO:0000259" key="4">
    <source>
        <dbReference type="Pfam" id="PF13399"/>
    </source>
</evidence>
<feature type="domain" description="Cell envelope-related transcriptional attenuator" evidence="3">
    <location>
        <begin position="107"/>
        <end position="266"/>
    </location>
</feature>
<evidence type="ECO:0000313" key="6">
    <source>
        <dbReference type="Proteomes" id="UP000231263"/>
    </source>
</evidence>
<dbReference type="InterPro" id="IPR004474">
    <property type="entry name" value="LytR_CpsA_psr"/>
</dbReference>
<dbReference type="Gene3D" id="3.40.630.190">
    <property type="entry name" value="LCP protein"/>
    <property type="match status" value="1"/>
</dbReference>
<reference evidence="6" key="1">
    <citation type="submission" date="2017-09" db="EMBL/GenBank/DDBJ databases">
        <title>Depth-based differentiation of microbial function through sediment-hosted aquifers and enrichment of novel symbionts in the deep terrestrial subsurface.</title>
        <authorList>
            <person name="Probst A.J."/>
            <person name="Ladd B."/>
            <person name="Jarett J.K."/>
            <person name="Geller-Mcgrath D.E."/>
            <person name="Sieber C.M.K."/>
            <person name="Emerson J.B."/>
            <person name="Anantharaman K."/>
            <person name="Thomas B.C."/>
            <person name="Malmstrom R."/>
            <person name="Stieglmeier M."/>
            <person name="Klingl A."/>
            <person name="Woyke T."/>
            <person name="Ryan C.M."/>
            <person name="Banfield J.F."/>
        </authorList>
    </citation>
    <scope>NUCLEOTIDE SEQUENCE [LARGE SCALE GENOMIC DNA]</scope>
</reference>
<gene>
    <name evidence="5" type="ORF">CO173_01075</name>
</gene>
<evidence type="ECO:0000256" key="1">
    <source>
        <dbReference type="ARBA" id="ARBA00006068"/>
    </source>
</evidence>
<accession>A0A2M7XFY1</accession>
<keyword evidence="2" id="KW-0812">Transmembrane</keyword>
<comment type="similarity">
    <text evidence="1">Belongs to the LytR/CpsA/Psr (LCP) family.</text>
</comment>
<dbReference type="InterPro" id="IPR027381">
    <property type="entry name" value="LytR/CpsA/Psr_C"/>
</dbReference>
<evidence type="ECO:0000259" key="3">
    <source>
        <dbReference type="Pfam" id="PF03816"/>
    </source>
</evidence>
<dbReference type="Pfam" id="PF13399">
    <property type="entry name" value="LytR_C"/>
    <property type="match status" value="1"/>
</dbReference>
<dbReference type="PANTHER" id="PTHR33392">
    <property type="entry name" value="POLYISOPRENYL-TEICHOIC ACID--PEPTIDOGLYCAN TEICHOIC ACID TRANSFERASE TAGU"/>
    <property type="match status" value="1"/>
</dbReference>
<protein>
    <recommendedName>
        <fullName evidence="7">Cell envelope-related transcriptional attenuator domain-containing protein</fullName>
    </recommendedName>
</protein>
<evidence type="ECO:0008006" key="7">
    <source>
        <dbReference type="Google" id="ProtNLM"/>
    </source>
</evidence>
<proteinExistence type="inferred from homology"/>
<dbReference type="AlphaFoldDB" id="A0A2M7XFY1"/>
<organism evidence="5 6">
    <name type="scientific">Candidatus Uhrbacteria bacterium CG_4_9_14_3_um_filter_41_35</name>
    <dbReference type="NCBI Taxonomy" id="1975034"/>
    <lineage>
        <taxon>Bacteria</taxon>
        <taxon>Candidatus Uhriibacteriota</taxon>
    </lineage>
</organism>
<sequence length="491" mass="54415">MDKELSVDFLKKKYKLAPERKPRKNKKGLKFLGVFFAVAILSGLFFSYQVAKTPVNDTPSTESFSIFSSVKRFMTSRDKELVGEQDDRINFLLLGVGGAGHDGPELSDTMIFASFRPSTKEMGLMSIPRDLIVEIPDYGYRKINHANAYGEMEEAGTGPVKSKQVVSEMLSQDIHYTVKVNFNGFEELINAVGGVDVYVDNSFTDNTYPTNDELVQTISFEKGWTSMDGETALMFARSRHGNNGEGSDFARAIRQQKILLAVKDKVLSPSVILNPGKLNKMIEIFQKNVQTDLTVWEMLKLAKFAPDINSENMAHHVLDDSATSPLYPSNINGSYVLLPKKDDWSEVRSIAENVFANSDQNSIGGEKKAINSEVAIEIQNGTHMSGLAFETSQLLSGTGFNVQKIGNADSRSYNKTIIYDLTGGTKANELAILKNFLEADVALSTEGWVYSEEVVPRELTVTTPGEDYIQSEEPIDFLVILGEDAQSLVLR</sequence>
<dbReference type="NCBIfam" id="TIGR00350">
    <property type="entry name" value="lytR_cpsA_psr"/>
    <property type="match status" value="1"/>
</dbReference>
<feature type="domain" description="LytR/CpsA/Psr regulator C-terminal" evidence="4">
    <location>
        <begin position="373"/>
        <end position="431"/>
    </location>
</feature>
<name>A0A2M7XFY1_9BACT</name>
<comment type="caution">
    <text evidence="5">The sequence shown here is derived from an EMBL/GenBank/DDBJ whole genome shotgun (WGS) entry which is preliminary data.</text>
</comment>
<dbReference type="InterPro" id="IPR050922">
    <property type="entry name" value="LytR/CpsA/Psr_CW_biosynth"/>
</dbReference>
<keyword evidence="2" id="KW-1133">Transmembrane helix</keyword>
<evidence type="ECO:0000256" key="2">
    <source>
        <dbReference type="SAM" id="Phobius"/>
    </source>
</evidence>
<dbReference type="PANTHER" id="PTHR33392:SF6">
    <property type="entry name" value="POLYISOPRENYL-TEICHOIC ACID--PEPTIDOGLYCAN TEICHOIC ACID TRANSFERASE TAGU"/>
    <property type="match status" value="1"/>
</dbReference>
<feature type="transmembrane region" description="Helical" evidence="2">
    <location>
        <begin position="29"/>
        <end position="48"/>
    </location>
</feature>
<dbReference type="EMBL" id="PFWT01000007">
    <property type="protein sequence ID" value="PJA46800.1"/>
    <property type="molecule type" value="Genomic_DNA"/>
</dbReference>
<dbReference type="Gene3D" id="3.30.70.2390">
    <property type="match status" value="1"/>
</dbReference>